<name>A0ABP0GCF8_CLALP</name>
<evidence type="ECO:0000313" key="6">
    <source>
        <dbReference type="EMBL" id="CAK8688623.1"/>
    </source>
</evidence>
<dbReference type="Proteomes" id="UP001642483">
    <property type="component" value="Unassembled WGS sequence"/>
</dbReference>
<dbReference type="InterPro" id="IPR027417">
    <property type="entry name" value="P-loop_NTPase"/>
</dbReference>
<dbReference type="SUPFAM" id="SSF52047">
    <property type="entry name" value="RNI-like"/>
    <property type="match status" value="2"/>
</dbReference>
<feature type="domain" description="NACHT" evidence="5">
    <location>
        <begin position="169"/>
        <end position="323"/>
    </location>
</feature>
<evidence type="ECO:0000259" key="5">
    <source>
        <dbReference type="PROSITE" id="PS50837"/>
    </source>
</evidence>
<dbReference type="SUPFAM" id="SSF52058">
    <property type="entry name" value="L domain-like"/>
    <property type="match status" value="1"/>
</dbReference>
<evidence type="ECO:0000256" key="4">
    <source>
        <dbReference type="ARBA" id="ARBA00022840"/>
    </source>
</evidence>
<organism evidence="6 7">
    <name type="scientific">Clavelina lepadiformis</name>
    <name type="common">Light-bulb sea squirt</name>
    <name type="synonym">Ascidia lepadiformis</name>
    <dbReference type="NCBI Taxonomy" id="159417"/>
    <lineage>
        <taxon>Eukaryota</taxon>
        <taxon>Metazoa</taxon>
        <taxon>Chordata</taxon>
        <taxon>Tunicata</taxon>
        <taxon>Ascidiacea</taxon>
        <taxon>Aplousobranchia</taxon>
        <taxon>Clavelinidae</taxon>
        <taxon>Clavelina</taxon>
    </lineage>
</organism>
<keyword evidence="1" id="KW-0433">Leucine-rich repeat</keyword>
<reference evidence="6 7" key="1">
    <citation type="submission" date="2024-02" db="EMBL/GenBank/DDBJ databases">
        <authorList>
            <person name="Daric V."/>
            <person name="Darras S."/>
        </authorList>
    </citation>
    <scope>NUCLEOTIDE SEQUENCE [LARGE SCALE GENOMIC DNA]</scope>
</reference>
<sequence length="1614" mass="179850">MICYVFNKQNGFDIDNFYNTTLFSVREQRTVSQGEGSYYQQGQANKVSITNNINDNRAYNQPSGQEKNRSLKELSACLRNAIEKAARENTAYIISPFPEQDLSFVAVDITSETKSNKLDDSIMSDNYLSREEMMKAFKPSKGNMDLNKIFQHSKKSKGKCNCRNPYCHKSIGIVGQAGIGKTTLSMHLTKNLLDADSRNTTSKQNNNKIIKFDYVFFMQFRNMNFETSYTNLLHFLLPSSLVNNWEYYSGNNDKLLLQYLNGDESSKPSVILIMDGIDEAVFRDLKSAPPVTLFQEATAEDFIKSIISGHLLGHATKFITSRPHRMYEMHEACRPHFVYRIVGLSSESQNKLCQQICKDYSDRVGQYLENHPDIQAYCYVPINCILTLHCIKIGFKSAKEGSSLNVNTITDVIFKTFEWFLESANMRLDRDCIGREVQKICRFALNCFVNQRIIFYAKDFTSFEIGSQTIQAFVDSHVDNNLRIKVLNGKKLHYFSHLIWQEFFSAIALLFVDDNFKQHEPEFSDGRWEVVLKFAFGLTNPKISRLVEIILFDGSVNGSLSSKNTSSLQQFATNAISKVYKKNTNKFSKRVTFKSVLQFCVWAHEAQNETLQKLIAAALPLNIVFSGNCIAGDIASLNYVLCACAKPHTVDVKLKFIGNAGKRFLQKIPPTLRRSNSYVKTLKITGCDIGDDGFKAIFDYLDNLDEIYMIKCNITEAAVRELAKVMKDLQNLPEVFDISYGEMDSIGKDRFQPLKLGRGIDPTQVYHGAGLTAAGLEALSVSINKIAPKIHCLNLSENNFGDTGIPFIMSCLDKIEKLYMADCNITDEGVRVIIESIKNCSNLPKVLEFTYDKMNPSSVLRCGLDQLDNANLSNLDLTPVGVEALAAAINKLPQPMKKLNFFNSNLGDDEASHISTCLSKIEELDISLCNISASGVKSISDAISKLPEPIHCLNLSGNKFGDAGVPFVMSCLDKIEKLYMTHCNIIEEGVRVIIENQLDNGNLSNLDLTPVGVEALAAAINKLPQPICYLNLSGNNFGDAGVPFVMSCLDKIEKLYMTDCNITEEGVRVIIEHIKNCSNLPKVLEFSYDEMNRSKVLCCGLDLLDNGNFSNLDLTPVGVEALAAAINKLPEPIRYLNLSGNKFGDAGIPFIISCLDKIENLYMTDCNITEEGVRVIIEHIKNCSNLPKVLKFNYDKMNRFDMLCCGLDLLDNGNFSNLDLTPVGVEALAAAINKLPEPIHYLNLSGNKFRDAGVPFIMSCLDKIEKLYMTNCNITEEGVRVIIEHIKNCSNLPKVLEFNYDEMNRFDMLCCGLDLLDNGNFSNLDLTPVAVEALAAAINKLPQPMKKLNLVDNNLGDDGASHISTCLSKIEQLYISECNISASGIKPISDAISKLPEPMKKLSLYDSGLGDGGASHISTCLSKIEELDIGQCDISASGIKSISDAISKLRKTIRYLNLSENKFGDAGVPFIMSCLDKIEKLYMTDCNITEEGVRVIIEHIKNCSNLPKVLEFNYDKMNRFSVLRCGLEQLDNGNFRNLDLTAVGWEALAAAINKLPQPMKRLDISINDLGDDGASHISTCLSKIEELHICEGNISASGIKSISDAISKLPNSNN</sequence>
<dbReference type="SUPFAM" id="SSF52540">
    <property type="entry name" value="P-loop containing nucleoside triphosphate hydrolases"/>
    <property type="match status" value="1"/>
</dbReference>
<keyword evidence="3" id="KW-0547">Nucleotide-binding</keyword>
<protein>
    <recommendedName>
        <fullName evidence="5">NACHT domain-containing protein</fullName>
    </recommendedName>
</protein>
<dbReference type="InterPro" id="IPR051261">
    <property type="entry name" value="NLR"/>
</dbReference>
<comment type="caution">
    <text evidence="6">The sequence shown here is derived from an EMBL/GenBank/DDBJ whole genome shotgun (WGS) entry which is preliminary data.</text>
</comment>
<dbReference type="Pfam" id="PF05729">
    <property type="entry name" value="NACHT"/>
    <property type="match status" value="1"/>
</dbReference>
<dbReference type="PANTHER" id="PTHR24106">
    <property type="entry name" value="NACHT, LRR AND CARD DOMAINS-CONTAINING"/>
    <property type="match status" value="1"/>
</dbReference>
<dbReference type="Gene3D" id="3.80.10.10">
    <property type="entry name" value="Ribonuclease Inhibitor"/>
    <property type="match status" value="4"/>
</dbReference>
<dbReference type="InterPro" id="IPR007111">
    <property type="entry name" value="NACHT_NTPase"/>
</dbReference>
<evidence type="ECO:0000256" key="3">
    <source>
        <dbReference type="ARBA" id="ARBA00022741"/>
    </source>
</evidence>
<evidence type="ECO:0000256" key="2">
    <source>
        <dbReference type="ARBA" id="ARBA00022737"/>
    </source>
</evidence>
<dbReference type="PRINTS" id="PR00364">
    <property type="entry name" value="DISEASERSIST"/>
</dbReference>
<evidence type="ECO:0000313" key="7">
    <source>
        <dbReference type="Proteomes" id="UP001642483"/>
    </source>
</evidence>
<dbReference type="InterPro" id="IPR001611">
    <property type="entry name" value="Leu-rich_rpt"/>
</dbReference>
<keyword evidence="4" id="KW-0067">ATP-binding</keyword>
<dbReference type="Gene3D" id="3.40.50.300">
    <property type="entry name" value="P-loop containing nucleotide triphosphate hydrolases"/>
    <property type="match status" value="1"/>
</dbReference>
<dbReference type="InterPro" id="IPR032675">
    <property type="entry name" value="LRR_dom_sf"/>
</dbReference>
<proteinExistence type="predicted"/>
<keyword evidence="7" id="KW-1185">Reference proteome</keyword>
<dbReference type="Pfam" id="PF13516">
    <property type="entry name" value="LRR_6"/>
    <property type="match status" value="11"/>
</dbReference>
<evidence type="ECO:0000256" key="1">
    <source>
        <dbReference type="ARBA" id="ARBA00022614"/>
    </source>
</evidence>
<dbReference type="PROSITE" id="PS50837">
    <property type="entry name" value="NACHT"/>
    <property type="match status" value="1"/>
</dbReference>
<keyword evidence="2" id="KW-0677">Repeat</keyword>
<dbReference type="EMBL" id="CAWYQH010000108">
    <property type="protein sequence ID" value="CAK8688623.1"/>
    <property type="molecule type" value="Genomic_DNA"/>
</dbReference>
<dbReference type="SMART" id="SM00368">
    <property type="entry name" value="LRR_RI"/>
    <property type="match status" value="12"/>
</dbReference>
<accession>A0ABP0GCF8</accession>
<gene>
    <name evidence="6" type="ORF">CVLEPA_LOCUS20618</name>
</gene>